<evidence type="ECO:0000256" key="1">
    <source>
        <dbReference type="SAM" id="MobiDB-lite"/>
    </source>
</evidence>
<evidence type="ECO:0000313" key="2">
    <source>
        <dbReference type="EMBL" id="KAL3774268.1"/>
    </source>
</evidence>
<comment type="caution">
    <text evidence="2">The sequence shown here is derived from an EMBL/GenBank/DDBJ whole genome shotgun (WGS) entry which is preliminary data.</text>
</comment>
<dbReference type="Proteomes" id="UP001530315">
    <property type="component" value="Unassembled WGS sequence"/>
</dbReference>
<protein>
    <submittedName>
        <fullName evidence="2">Uncharacterized protein</fullName>
    </submittedName>
</protein>
<reference evidence="2 3" key="1">
    <citation type="submission" date="2024-10" db="EMBL/GenBank/DDBJ databases">
        <title>Updated reference genomes for cyclostephanoid diatoms.</title>
        <authorList>
            <person name="Roberts W.R."/>
            <person name="Alverson A.J."/>
        </authorList>
    </citation>
    <scope>NUCLEOTIDE SEQUENCE [LARGE SCALE GENOMIC DNA]</scope>
    <source>
        <strain evidence="2 3">AJA276-08</strain>
    </source>
</reference>
<feature type="region of interest" description="Disordered" evidence="1">
    <location>
        <begin position="589"/>
        <end position="624"/>
    </location>
</feature>
<sequence length="624" mass="67288">MSTPSSTSSGADGSPVGSTSNVATEDTISSANAAFYASWEQSDIRGDLATGWGAESNNGDWGFGGVSRSVAAANQTINDNNMDEDDQWGWRLQNSAVRPVPSFYPLDSRSTRRINLVNDLEGVNHLIEDISYRISTACQRLSIHGVWDNMCPTATLCSMELVEMEINFYMGEADAAALSSTSPQQVSPQVLLVEVLRRKGCPITYHNYQRCLLDAAEGTFDPESFDKTDGLDKPFGRDRCNQPRASLSFDSVCDAGPRPSMTRPCLAKKSSSGGSPSITRPSLARPGGPSLIALRVPSFSADDAATPIAGLKTEGESPEDRAPSSTAIFDKAMKALNMAASLIKKDRIDARRLGIESLVLLTDPMRAGMDTAKIASNVVLLGSAHGEMVYSENDVDALFDASSGLGIRETILEMIMADDVQDMMTDDADGFKGIEKEFTDSLTNLCLTVLSNSLHTIEVSAKASLTSEDRKPSANRSPRLRAATEPAVCTSELGVSKRFIDDTNSTFGCDVLSSLIRILGQAKTNPHDAYHSARCLGVLFKGCGNSHKARARRDLDAKRIISAALEVGSRTHAKLADASRQAMVALVTDDEESMEEENDQVELAELESNIHEETDLEVSKSEER</sequence>
<proteinExistence type="predicted"/>
<evidence type="ECO:0000313" key="3">
    <source>
        <dbReference type="Proteomes" id="UP001530315"/>
    </source>
</evidence>
<feature type="region of interest" description="Disordered" evidence="1">
    <location>
        <begin position="1"/>
        <end position="22"/>
    </location>
</feature>
<feature type="compositionally biased region" description="Acidic residues" evidence="1">
    <location>
        <begin position="589"/>
        <end position="605"/>
    </location>
</feature>
<gene>
    <name evidence="2" type="ORF">ACHAW5_005939</name>
</gene>
<feature type="compositionally biased region" description="Polar residues" evidence="1">
    <location>
        <begin position="269"/>
        <end position="280"/>
    </location>
</feature>
<feature type="region of interest" description="Disordered" evidence="1">
    <location>
        <begin position="260"/>
        <end position="286"/>
    </location>
</feature>
<name>A0ABD3NEC2_9STRA</name>
<accession>A0ABD3NEC2</accession>
<feature type="compositionally biased region" description="Basic and acidic residues" evidence="1">
    <location>
        <begin position="608"/>
        <end position="624"/>
    </location>
</feature>
<dbReference type="AlphaFoldDB" id="A0ABD3NEC2"/>
<organism evidence="2 3">
    <name type="scientific">Stephanodiscus triporus</name>
    <dbReference type="NCBI Taxonomy" id="2934178"/>
    <lineage>
        <taxon>Eukaryota</taxon>
        <taxon>Sar</taxon>
        <taxon>Stramenopiles</taxon>
        <taxon>Ochrophyta</taxon>
        <taxon>Bacillariophyta</taxon>
        <taxon>Coscinodiscophyceae</taxon>
        <taxon>Thalassiosirophycidae</taxon>
        <taxon>Stephanodiscales</taxon>
        <taxon>Stephanodiscaceae</taxon>
        <taxon>Stephanodiscus</taxon>
    </lineage>
</organism>
<dbReference type="EMBL" id="JALLAZ020001478">
    <property type="protein sequence ID" value="KAL3774268.1"/>
    <property type="molecule type" value="Genomic_DNA"/>
</dbReference>
<keyword evidence="3" id="KW-1185">Reference proteome</keyword>